<comment type="caution">
    <text evidence="4">The sequence shown here is derived from an EMBL/GenBank/DDBJ whole genome shotgun (WGS) entry which is preliminary data.</text>
</comment>
<dbReference type="SUPFAM" id="SSF52172">
    <property type="entry name" value="CheY-like"/>
    <property type="match status" value="1"/>
</dbReference>
<organism evidence="4 5">
    <name type="scientific">Nostoc linckia z7</name>
    <dbReference type="NCBI Taxonomy" id="1628745"/>
    <lineage>
        <taxon>Bacteria</taxon>
        <taxon>Bacillati</taxon>
        <taxon>Cyanobacteriota</taxon>
        <taxon>Cyanophyceae</taxon>
        <taxon>Nostocales</taxon>
        <taxon>Nostocaceae</taxon>
        <taxon>Nostoc</taxon>
    </lineage>
</organism>
<keyword evidence="1 2" id="KW-0597">Phosphoprotein</keyword>
<dbReference type="InterPro" id="IPR050595">
    <property type="entry name" value="Bact_response_regulator"/>
</dbReference>
<name>A0ABX4KDB6_NOSLI</name>
<dbReference type="InterPro" id="IPR011006">
    <property type="entry name" value="CheY-like_superfamily"/>
</dbReference>
<evidence type="ECO:0000259" key="3">
    <source>
        <dbReference type="PROSITE" id="PS50110"/>
    </source>
</evidence>
<feature type="domain" description="Response regulatory" evidence="3">
    <location>
        <begin position="16"/>
        <end position="128"/>
    </location>
</feature>
<evidence type="ECO:0000313" key="5">
    <source>
        <dbReference type="Proteomes" id="UP000222523"/>
    </source>
</evidence>
<evidence type="ECO:0000313" key="4">
    <source>
        <dbReference type="EMBL" id="PHJ79436.1"/>
    </source>
</evidence>
<dbReference type="EMBL" id="LAHC01000260">
    <property type="protein sequence ID" value="PHJ79436.1"/>
    <property type="molecule type" value="Genomic_DNA"/>
</dbReference>
<accession>A0ABX4KDB6</accession>
<dbReference type="InterPro" id="IPR001789">
    <property type="entry name" value="Sig_transdc_resp-reg_receiver"/>
</dbReference>
<dbReference type="CDD" id="cd00156">
    <property type="entry name" value="REC"/>
    <property type="match status" value="1"/>
</dbReference>
<dbReference type="SMART" id="SM00448">
    <property type="entry name" value="REC"/>
    <property type="match status" value="1"/>
</dbReference>
<sequence length="134" mass="14878">DDRASARHTGLPPGLRVLLVEDSEHVRYFARQLLEDLGCKVIEASDGQDALLVLQEHEFDLVFSDIVMPGMSGLELAARIKETHSELPILLASGYSSKQFIPINERKFPILRKPYKLETLAVGINQLIGAPEEA</sequence>
<evidence type="ECO:0000256" key="1">
    <source>
        <dbReference type="ARBA" id="ARBA00022553"/>
    </source>
</evidence>
<dbReference type="Pfam" id="PF00072">
    <property type="entry name" value="Response_reg"/>
    <property type="match status" value="1"/>
</dbReference>
<evidence type="ECO:0000256" key="2">
    <source>
        <dbReference type="PROSITE-ProRule" id="PRU00169"/>
    </source>
</evidence>
<gene>
    <name evidence="4" type="ORF">VF04_38185</name>
</gene>
<dbReference type="Proteomes" id="UP000222523">
    <property type="component" value="Unassembled WGS sequence"/>
</dbReference>
<reference evidence="4 5" key="1">
    <citation type="submission" date="2015-02" db="EMBL/GenBank/DDBJ databases">
        <title>Nostoc linckia genome annotation.</title>
        <authorList>
            <person name="Zhou Z."/>
        </authorList>
    </citation>
    <scope>NUCLEOTIDE SEQUENCE [LARGE SCALE GENOMIC DNA]</scope>
    <source>
        <strain evidence="5">z7</strain>
    </source>
</reference>
<feature type="non-terminal residue" evidence="4">
    <location>
        <position position="1"/>
    </location>
</feature>
<dbReference type="PANTHER" id="PTHR44591:SF3">
    <property type="entry name" value="RESPONSE REGULATORY DOMAIN-CONTAINING PROTEIN"/>
    <property type="match status" value="1"/>
</dbReference>
<keyword evidence="5" id="KW-1185">Reference proteome</keyword>
<feature type="modified residue" description="4-aspartylphosphate" evidence="2">
    <location>
        <position position="65"/>
    </location>
</feature>
<protein>
    <recommendedName>
        <fullName evidence="3">Response regulatory domain-containing protein</fullName>
    </recommendedName>
</protein>
<dbReference type="PROSITE" id="PS50110">
    <property type="entry name" value="RESPONSE_REGULATORY"/>
    <property type="match status" value="1"/>
</dbReference>
<dbReference type="Gene3D" id="3.40.50.2300">
    <property type="match status" value="1"/>
</dbReference>
<dbReference type="PANTHER" id="PTHR44591">
    <property type="entry name" value="STRESS RESPONSE REGULATOR PROTEIN 1"/>
    <property type="match status" value="1"/>
</dbReference>
<proteinExistence type="predicted"/>